<keyword evidence="3" id="KW-1185">Reference proteome</keyword>
<evidence type="ECO:0000313" key="2">
    <source>
        <dbReference type="EMBL" id="OZU88359.1"/>
    </source>
</evidence>
<evidence type="ECO:0000313" key="3">
    <source>
        <dbReference type="Proteomes" id="UP000216498"/>
    </source>
</evidence>
<comment type="caution">
    <text evidence="2">The sequence shown here is derived from an EMBL/GenBank/DDBJ whole genome shotgun (WGS) entry which is preliminary data.</text>
</comment>
<organism evidence="2 3">
    <name type="scientific">Virgibacillus indicus</name>
    <dbReference type="NCBI Taxonomy" id="2024554"/>
    <lineage>
        <taxon>Bacteria</taxon>
        <taxon>Bacillati</taxon>
        <taxon>Bacillota</taxon>
        <taxon>Bacilli</taxon>
        <taxon>Bacillales</taxon>
        <taxon>Bacillaceae</taxon>
        <taxon>Virgibacillus</taxon>
    </lineage>
</organism>
<dbReference type="InterPro" id="IPR012454">
    <property type="entry name" value="DUF1659"/>
</dbReference>
<dbReference type="Proteomes" id="UP000216498">
    <property type="component" value="Unassembled WGS sequence"/>
</dbReference>
<proteinExistence type="predicted"/>
<accession>A0A265NA78</accession>
<dbReference type="EMBL" id="NPMS01000005">
    <property type="protein sequence ID" value="OZU88359.1"/>
    <property type="molecule type" value="Genomic_DNA"/>
</dbReference>
<dbReference type="RefSeq" id="WP_094886098.1">
    <property type="nucleotide sequence ID" value="NZ_NPMS01000005.1"/>
</dbReference>
<dbReference type="OrthoDB" id="48766at2"/>
<protein>
    <recommendedName>
        <fullName evidence="1">DUF1659 domain-containing protein</fullName>
    </recommendedName>
</protein>
<dbReference type="AlphaFoldDB" id="A0A265NA78"/>
<sequence length="74" mass="8182">MAIQDMTSSQLQLVLNNGTDTSTGQPIYVTKSFNNVKPEVTADQLYAIATAFAGLQERNLYNIERKDSSDIRQG</sequence>
<evidence type="ECO:0000259" key="1">
    <source>
        <dbReference type="Pfam" id="PF07872"/>
    </source>
</evidence>
<reference evidence="2 3" key="1">
    <citation type="submission" date="2017-08" db="EMBL/GenBank/DDBJ databases">
        <title>Virgibacillus indicus sp. nov. and Virgibacillus profoundi sp. nov, two moderately halophilic bacteria isolated from marine sediment by using the Microfluidic Streak Plate.</title>
        <authorList>
            <person name="Xu B."/>
            <person name="Hu B."/>
            <person name="Wang J."/>
            <person name="Zhu Y."/>
            <person name="Huang L."/>
            <person name="Du W."/>
            <person name="Huang Y."/>
        </authorList>
    </citation>
    <scope>NUCLEOTIDE SEQUENCE [LARGE SCALE GENOMIC DNA]</scope>
    <source>
        <strain evidence="2 3">IO3-P2-C2</strain>
    </source>
</reference>
<gene>
    <name evidence="2" type="ORF">CIL03_11965</name>
</gene>
<name>A0A265NA78_9BACI</name>
<feature type="domain" description="DUF1659" evidence="1">
    <location>
        <begin position="4"/>
        <end position="72"/>
    </location>
</feature>
<dbReference type="Pfam" id="PF07872">
    <property type="entry name" value="DUF1659"/>
    <property type="match status" value="1"/>
</dbReference>